<dbReference type="OrthoDB" id="1925334at2759"/>
<comment type="cofactor">
    <cofactor evidence="1">
        <name>FMN</name>
        <dbReference type="ChEBI" id="CHEBI:58210"/>
    </cofactor>
</comment>
<sequence length="593" mass="64198">MGEYVYAQRGWGDEKKLEITSAATMERTARTTIFRRGVQHAAIRSRYPAVASRLPFARRGFSAVAIENKTSEGYRRALLLGGIAATLAATISYTLLRPLHLKDEDLPDPSAPIDQATGRALIPYSEVNKHNKPDDCWVVIDGKVYDLTEFAESHPGGSSPIYRAAGRDATAIFQPIHPPGTVEDGLDPKAMVGLVDPATLPKVVDKKKEDGEQRRVDLAEIIGLPDFDAAAKANLTSKAWAYMSSGATDQYTLDLNRKAFNSILFRPRVLVDVEIADTRTQMLGQDTSLPIFISPAGMAKLAHPEGECLLAKAAGQSNIIQMISTNASAPLPSIISSATSPSQPFFMQLYVDRNRPKTESLLGKINSLGLKAIFVTVDAPAPGKREADERSRAEVEVASGISGGKIGSDNKGGGIGRSVGGFIDPKLSWKDIEWLRQHTKLPIGLKGVQTAEDAMKAAKMGVDAIYLSNHGGRALDGSPPAMYTLLEMNKICPEIFKKCEVYIDGGCRRGTDVVKALCLGAKGVGMGRPFLYSLTYGEEGVVHAIEIMRDEIETTMRLLGVTKLDQLGPHLLNTKALDPLVFDQPMWGPGEKQ</sequence>
<dbReference type="InterPro" id="IPR001199">
    <property type="entry name" value="Cyt_B5-like_heme/steroid-bd"/>
</dbReference>
<evidence type="ECO:0000256" key="10">
    <source>
        <dbReference type="ARBA" id="ARBA00022946"/>
    </source>
</evidence>
<dbReference type="SUPFAM" id="SSF51395">
    <property type="entry name" value="FMN-linked oxidoreductases"/>
    <property type="match status" value="1"/>
</dbReference>
<dbReference type="PANTHER" id="PTHR10578">
    <property type="entry name" value="S -2-HYDROXY-ACID OXIDASE-RELATED"/>
    <property type="match status" value="1"/>
</dbReference>
<dbReference type="GO" id="GO:0005758">
    <property type="term" value="C:mitochondrial intermembrane space"/>
    <property type="evidence" value="ECO:0007669"/>
    <property type="project" value="UniProtKB-SubCell"/>
</dbReference>
<dbReference type="SUPFAM" id="SSF55856">
    <property type="entry name" value="Cytochrome b5-like heme/steroid binding domain"/>
    <property type="match status" value="1"/>
</dbReference>
<dbReference type="EC" id="1.1.2.3" evidence="17"/>
<evidence type="ECO:0000259" key="24">
    <source>
        <dbReference type="PROSITE" id="PS51349"/>
    </source>
</evidence>
<comment type="catalytic activity">
    <reaction evidence="14">
        <text>(S)-lactate + 2 Fe(III)-[cytochrome c] = 2 Fe(II)-[cytochrome c] + pyruvate + 2 H(+)</text>
        <dbReference type="Rhea" id="RHEA:19909"/>
        <dbReference type="Rhea" id="RHEA-COMP:10350"/>
        <dbReference type="Rhea" id="RHEA-COMP:14399"/>
        <dbReference type="ChEBI" id="CHEBI:15361"/>
        <dbReference type="ChEBI" id="CHEBI:15378"/>
        <dbReference type="ChEBI" id="CHEBI:16651"/>
        <dbReference type="ChEBI" id="CHEBI:29033"/>
        <dbReference type="ChEBI" id="CHEBI:29034"/>
        <dbReference type="EC" id="1.1.2.3"/>
    </reaction>
    <physiologicalReaction direction="left-to-right" evidence="14">
        <dbReference type="Rhea" id="RHEA:19910"/>
    </physiologicalReaction>
</comment>
<dbReference type="PROSITE" id="PS51349">
    <property type="entry name" value="FMN_HYDROXY_ACID_DH_2"/>
    <property type="match status" value="1"/>
</dbReference>
<evidence type="ECO:0000256" key="7">
    <source>
        <dbReference type="ARBA" id="ARBA00022630"/>
    </source>
</evidence>
<keyword evidence="6" id="KW-0349">Heme</keyword>
<evidence type="ECO:0000256" key="19">
    <source>
        <dbReference type="ARBA" id="ARBA00075949"/>
    </source>
</evidence>
<dbReference type="VEuPathDB" id="FungiDB:CNH01230"/>
<evidence type="ECO:0000256" key="11">
    <source>
        <dbReference type="ARBA" id="ARBA00023002"/>
    </source>
</evidence>
<evidence type="ECO:0000256" key="15">
    <source>
        <dbReference type="ARBA" id="ARBA00061137"/>
    </source>
</evidence>
<dbReference type="eggNOG" id="KOG0537">
    <property type="taxonomic scope" value="Eukaryota"/>
</dbReference>
<dbReference type="GeneID" id="3259111"/>
<proteinExistence type="inferred from homology"/>
<keyword evidence="9" id="KW-0479">Metal-binding</keyword>
<dbReference type="Pfam" id="PF00173">
    <property type="entry name" value="Cyt-b5"/>
    <property type="match status" value="1"/>
</dbReference>
<evidence type="ECO:0000256" key="21">
    <source>
        <dbReference type="ARBA" id="ARBA00078938"/>
    </source>
</evidence>
<dbReference type="PaxDb" id="214684-Q5KCJ4"/>
<keyword evidence="22" id="KW-0812">Transmembrane</keyword>
<evidence type="ECO:0000256" key="17">
    <source>
        <dbReference type="ARBA" id="ARBA00066458"/>
    </source>
</evidence>
<dbReference type="OMA" id="WDITEFI"/>
<dbReference type="HOGENOM" id="CLU_020639_1_1_1"/>
<keyword evidence="22" id="KW-1133">Transmembrane helix</keyword>
<comment type="subunit">
    <text evidence="4">Homotetramer.</text>
</comment>
<dbReference type="GO" id="GO:0046872">
    <property type="term" value="F:metal ion binding"/>
    <property type="evidence" value="ECO:0007669"/>
    <property type="project" value="UniProtKB-KW"/>
</dbReference>
<dbReference type="KEGG" id="cne:CNH01230"/>
<evidence type="ECO:0000256" key="16">
    <source>
        <dbReference type="ARBA" id="ARBA00061589"/>
    </source>
</evidence>
<comment type="similarity">
    <text evidence="15">In the C-terminal section; belongs to the FMN-dependent alpha-hydroxy acid dehydrogenase family.</text>
</comment>
<evidence type="ECO:0000256" key="18">
    <source>
        <dbReference type="ARBA" id="ARBA00068515"/>
    </source>
</evidence>
<evidence type="ECO:0000256" key="12">
    <source>
        <dbReference type="ARBA" id="ARBA00023004"/>
    </source>
</evidence>
<evidence type="ECO:0000259" key="23">
    <source>
        <dbReference type="PROSITE" id="PS50255"/>
    </source>
</evidence>
<name>Q5KCJ4_CRYD1</name>
<dbReference type="Gene3D" id="3.20.20.70">
    <property type="entry name" value="Aldolase class I"/>
    <property type="match status" value="1"/>
</dbReference>
<feature type="transmembrane region" description="Helical" evidence="22">
    <location>
        <begin position="77"/>
        <end position="96"/>
    </location>
</feature>
<evidence type="ECO:0000256" key="22">
    <source>
        <dbReference type="SAM" id="Phobius"/>
    </source>
</evidence>
<keyword evidence="11" id="KW-0560">Oxidoreductase</keyword>
<protein>
    <recommendedName>
        <fullName evidence="18">L-lactate dehydrogenase (cytochrome)</fullName>
        <ecNumber evidence="17">1.1.2.3</ecNumber>
    </recommendedName>
    <alternativeName>
        <fullName evidence="20">Cytochrome b2</fullName>
    </alternativeName>
    <alternativeName>
        <fullName evidence="19">Flavocytochrome b2</fullName>
    </alternativeName>
    <alternativeName>
        <fullName evidence="21">L-lactate ferricytochrome c oxidoreductase</fullName>
    </alternativeName>
</protein>
<dbReference type="InterPro" id="IPR037458">
    <property type="entry name" value="L-MDH/L-LDH_FMN-bd"/>
</dbReference>
<dbReference type="CDD" id="cd02922">
    <property type="entry name" value="FCB2_FMN"/>
    <property type="match status" value="1"/>
</dbReference>
<gene>
    <name evidence="25" type="ordered locus">CNH01230</name>
</gene>
<comment type="cofactor">
    <cofactor evidence="2">
        <name>heme b</name>
        <dbReference type="ChEBI" id="CHEBI:60344"/>
    </cofactor>
</comment>
<evidence type="ECO:0000256" key="13">
    <source>
        <dbReference type="ARBA" id="ARBA00023128"/>
    </source>
</evidence>
<evidence type="ECO:0000256" key="8">
    <source>
        <dbReference type="ARBA" id="ARBA00022643"/>
    </source>
</evidence>
<comment type="subcellular location">
    <subcellularLocation>
        <location evidence="3">Mitochondrion intermembrane space</location>
    </subcellularLocation>
</comment>
<dbReference type="PANTHER" id="PTHR10578:SF104">
    <property type="entry name" value="CYTOCHROME B2, MITOCHONDRIAL-RELATED"/>
    <property type="match status" value="1"/>
</dbReference>
<dbReference type="InterPro" id="IPR013785">
    <property type="entry name" value="Aldolase_TIM"/>
</dbReference>
<keyword evidence="10" id="KW-0809">Transit peptide</keyword>
<dbReference type="AlphaFoldDB" id="Q5KCJ4"/>
<dbReference type="EMBL" id="AE017348">
    <property type="protein sequence ID" value="AAW45006.1"/>
    <property type="molecule type" value="Genomic_DNA"/>
</dbReference>
<evidence type="ECO:0000256" key="9">
    <source>
        <dbReference type="ARBA" id="ARBA00022723"/>
    </source>
</evidence>
<evidence type="ECO:0000256" key="5">
    <source>
        <dbReference type="ARBA" id="ARBA00022448"/>
    </source>
</evidence>
<dbReference type="RefSeq" id="XP_572313.1">
    <property type="nucleotide sequence ID" value="XM_572313.1"/>
</dbReference>
<evidence type="ECO:0000256" key="20">
    <source>
        <dbReference type="ARBA" id="ARBA00078774"/>
    </source>
</evidence>
<dbReference type="InterPro" id="IPR000262">
    <property type="entry name" value="FMN-dep_DH"/>
</dbReference>
<comment type="similarity">
    <text evidence="16">In the N-terminal section; belongs to the cytochrome b5 family.</text>
</comment>
<evidence type="ECO:0000256" key="6">
    <source>
        <dbReference type="ARBA" id="ARBA00022617"/>
    </source>
</evidence>
<evidence type="ECO:0000313" key="25">
    <source>
        <dbReference type="EMBL" id="AAW45006.1"/>
    </source>
</evidence>
<dbReference type="PROSITE" id="PS50255">
    <property type="entry name" value="CYTOCHROME_B5_2"/>
    <property type="match status" value="1"/>
</dbReference>
<keyword evidence="12" id="KW-0408">Iron</keyword>
<feature type="domain" description="FMN hydroxy acid dehydrogenase" evidence="24">
    <location>
        <begin position="216"/>
        <end position="577"/>
    </location>
</feature>
<evidence type="ECO:0000313" key="26">
    <source>
        <dbReference type="Proteomes" id="UP000002149"/>
    </source>
</evidence>
<organism evidence="25 26">
    <name type="scientific">Cryptococcus deneoformans (strain JEC21 / ATCC MYA-565)</name>
    <name type="common">Cryptococcus neoformans var. neoformans serotype D</name>
    <dbReference type="NCBI Taxonomy" id="214684"/>
    <lineage>
        <taxon>Eukaryota</taxon>
        <taxon>Fungi</taxon>
        <taxon>Dikarya</taxon>
        <taxon>Basidiomycota</taxon>
        <taxon>Agaricomycotina</taxon>
        <taxon>Tremellomycetes</taxon>
        <taxon>Tremellales</taxon>
        <taxon>Cryptococcaceae</taxon>
        <taxon>Cryptococcus</taxon>
        <taxon>Cryptococcus neoformans species complex</taxon>
    </lineage>
</organism>
<dbReference type="FunFam" id="3.20.20.70:FF:000062">
    <property type="entry name" value="Cytochrome b2, mitochondrial, putative"/>
    <property type="match status" value="1"/>
</dbReference>
<dbReference type="Pfam" id="PF01070">
    <property type="entry name" value="FMN_dh"/>
    <property type="match status" value="1"/>
</dbReference>
<dbReference type="FunFam" id="3.10.120.10:FF:000009">
    <property type="entry name" value="Cytochrome b2, mitochondrial, putative"/>
    <property type="match status" value="1"/>
</dbReference>
<dbReference type="eggNOG" id="KOG0538">
    <property type="taxonomic scope" value="Eukaryota"/>
</dbReference>
<dbReference type="STRING" id="214684.Q5KCJ4"/>
<evidence type="ECO:0000256" key="3">
    <source>
        <dbReference type="ARBA" id="ARBA00004569"/>
    </source>
</evidence>
<evidence type="ECO:0000256" key="14">
    <source>
        <dbReference type="ARBA" id="ARBA00052399"/>
    </source>
</evidence>
<dbReference type="InterPro" id="IPR037396">
    <property type="entry name" value="FMN_HAD"/>
</dbReference>
<dbReference type="InterPro" id="IPR036400">
    <property type="entry name" value="Cyt_B5-like_heme/steroid_sf"/>
</dbReference>
<keyword evidence="7" id="KW-0285">Flavoprotein</keyword>
<dbReference type="Proteomes" id="UP000002149">
    <property type="component" value="Chromosome 8"/>
</dbReference>
<dbReference type="SMART" id="SM01117">
    <property type="entry name" value="Cyt-b5"/>
    <property type="match status" value="1"/>
</dbReference>
<evidence type="ECO:0000256" key="4">
    <source>
        <dbReference type="ARBA" id="ARBA00011881"/>
    </source>
</evidence>
<feature type="domain" description="Cytochrome b5 heme-binding" evidence="23">
    <location>
        <begin position="119"/>
        <end position="196"/>
    </location>
</feature>
<reference evidence="25 26" key="1">
    <citation type="journal article" date="2005" name="Science">
        <title>The genome of the basidiomycetous yeast and human pathogen Cryptococcus neoformans.</title>
        <authorList>
            <person name="Loftus B.J."/>
            <person name="Fung E."/>
            <person name="Roncaglia P."/>
            <person name="Rowley D."/>
            <person name="Amedeo P."/>
            <person name="Bruno D."/>
            <person name="Vamathevan J."/>
            <person name="Miranda M."/>
            <person name="Anderson I.J."/>
            <person name="Fraser J.A."/>
            <person name="Allen J.E."/>
            <person name="Bosdet I.E."/>
            <person name="Brent M.R."/>
            <person name="Chiu R."/>
            <person name="Doering T.L."/>
            <person name="Donlin M.J."/>
            <person name="D'Souza C.A."/>
            <person name="Fox D.S."/>
            <person name="Grinberg V."/>
            <person name="Fu J."/>
            <person name="Fukushima M."/>
            <person name="Haas B.J."/>
            <person name="Huang J.C."/>
            <person name="Janbon G."/>
            <person name="Jones S.J."/>
            <person name="Koo H.L."/>
            <person name="Krzywinski M.I."/>
            <person name="Kwon-Chung J.K."/>
            <person name="Lengeler K.B."/>
            <person name="Maiti R."/>
            <person name="Marra M.A."/>
            <person name="Marra R.E."/>
            <person name="Mathewson C.A."/>
            <person name="Mitchell T.G."/>
            <person name="Pertea M."/>
            <person name="Riggs F.R."/>
            <person name="Salzberg S.L."/>
            <person name="Schein J.E."/>
            <person name="Shvartsbeyn A."/>
            <person name="Shin H."/>
            <person name="Shumway M."/>
            <person name="Specht C.A."/>
            <person name="Suh B.B."/>
            <person name="Tenney A."/>
            <person name="Utterback T.R."/>
            <person name="Wickes B.L."/>
            <person name="Wortman J.R."/>
            <person name="Wye N.H."/>
            <person name="Kronstad J.W."/>
            <person name="Lodge J.K."/>
            <person name="Heitman J."/>
            <person name="Davis R.W."/>
            <person name="Fraser C.M."/>
            <person name="Hyman R.W."/>
        </authorList>
    </citation>
    <scope>NUCLEOTIDE SEQUENCE [LARGE SCALE GENOMIC DNA]</scope>
    <source>
        <strain evidence="26">JEC21 / ATCC MYA-565</strain>
    </source>
</reference>
<keyword evidence="5" id="KW-0813">Transport</keyword>
<dbReference type="Gene3D" id="3.10.120.10">
    <property type="entry name" value="Cytochrome b5-like heme/steroid binding domain"/>
    <property type="match status" value="1"/>
</dbReference>
<accession>Q5KCJ4</accession>
<keyword evidence="13" id="KW-0496">Mitochondrion</keyword>
<evidence type="ECO:0000256" key="1">
    <source>
        <dbReference type="ARBA" id="ARBA00001917"/>
    </source>
</evidence>
<keyword evidence="26" id="KW-1185">Reference proteome</keyword>
<keyword evidence="22" id="KW-0472">Membrane</keyword>
<dbReference type="GO" id="GO:0004460">
    <property type="term" value="F:L-lactate dehydrogenase (cytochrome) activity"/>
    <property type="evidence" value="ECO:0007669"/>
    <property type="project" value="UniProtKB-EC"/>
</dbReference>
<evidence type="ECO:0000256" key="2">
    <source>
        <dbReference type="ARBA" id="ARBA00001970"/>
    </source>
</evidence>
<dbReference type="InParanoid" id="Q5KCJ4"/>
<keyword evidence="8" id="KW-0288">FMN</keyword>